<comment type="caution">
    <text evidence="1">The sequence shown here is derived from an EMBL/GenBank/DDBJ whole genome shotgun (WGS) entry which is preliminary data.</text>
</comment>
<reference evidence="1 2" key="1">
    <citation type="journal article" date="2015" name="BMC Genomics">
        <title>The genome of the truffle-parasite Tolypocladium ophioglossoides and the evolution of antifungal peptaibiotics.</title>
        <authorList>
            <person name="Quandt C.A."/>
            <person name="Bushley K.E."/>
            <person name="Spatafora J.W."/>
        </authorList>
    </citation>
    <scope>NUCLEOTIDE SEQUENCE [LARGE SCALE GENOMIC DNA]</scope>
    <source>
        <strain evidence="1 2">CBS 100239</strain>
    </source>
</reference>
<organism evidence="1 2">
    <name type="scientific">Tolypocladium ophioglossoides (strain CBS 100239)</name>
    <name type="common">Snaketongue truffleclub</name>
    <name type="synonym">Elaphocordyceps ophioglossoides</name>
    <dbReference type="NCBI Taxonomy" id="1163406"/>
    <lineage>
        <taxon>Eukaryota</taxon>
        <taxon>Fungi</taxon>
        <taxon>Dikarya</taxon>
        <taxon>Ascomycota</taxon>
        <taxon>Pezizomycotina</taxon>
        <taxon>Sordariomycetes</taxon>
        <taxon>Hypocreomycetidae</taxon>
        <taxon>Hypocreales</taxon>
        <taxon>Ophiocordycipitaceae</taxon>
        <taxon>Tolypocladium</taxon>
    </lineage>
</organism>
<proteinExistence type="predicted"/>
<keyword evidence="2" id="KW-1185">Reference proteome</keyword>
<evidence type="ECO:0000313" key="1">
    <source>
        <dbReference type="EMBL" id="KND90548.1"/>
    </source>
</evidence>
<name>A0A0L0N8V1_TOLOC</name>
<dbReference type="EMBL" id="LFRF01000012">
    <property type="protein sequence ID" value="KND90548.1"/>
    <property type="molecule type" value="Genomic_DNA"/>
</dbReference>
<gene>
    <name evidence="1" type="ORF">TOPH_04767</name>
</gene>
<accession>A0A0L0N8V1</accession>
<sequence>MPRLAKCKQHQILRSRGARARTGQPLGGEFCLSSKLHQAGLRASRHSQMRAGRVSVRSQLCLGLGPLWGDVYALWGCPSSSNPGWLAVLAVRVLGREAGCIDDGNGDDIGRDFGSMMGRPSWLPIPDTAGGWRTTYTPASIYVGCEFGGMGSIGTPAAVCGRGLRLQGEVVDEEGVSAAWPVAQFGTLGNDDVIHQM</sequence>
<dbReference type="AlphaFoldDB" id="A0A0L0N8V1"/>
<protein>
    <submittedName>
        <fullName evidence="1">Uncharacterized protein</fullName>
    </submittedName>
</protein>
<evidence type="ECO:0000313" key="2">
    <source>
        <dbReference type="Proteomes" id="UP000036947"/>
    </source>
</evidence>
<dbReference type="Proteomes" id="UP000036947">
    <property type="component" value="Unassembled WGS sequence"/>
</dbReference>